<organism evidence="2 3">
    <name type="scientific">Caecibacteroides pullorum</name>
    <dbReference type="NCBI Taxonomy" id="2725562"/>
    <lineage>
        <taxon>Bacteria</taxon>
        <taxon>Pseudomonadati</taxon>
        <taxon>Bacteroidota</taxon>
        <taxon>Bacteroidia</taxon>
        <taxon>Bacteroidales</taxon>
        <taxon>Bacteroidaceae</taxon>
        <taxon>Caecibacteroides</taxon>
    </lineage>
</organism>
<dbReference type="EMBL" id="JACJMO010000015">
    <property type="protein sequence ID" value="MBM6857954.1"/>
    <property type="molecule type" value="Genomic_DNA"/>
</dbReference>
<dbReference type="Pfam" id="PF25164">
    <property type="entry name" value="CoiA_N"/>
    <property type="match status" value="1"/>
</dbReference>
<reference evidence="2 3" key="1">
    <citation type="journal article" date="2021" name="Sci. Rep.">
        <title>The distribution of antibiotic resistance genes in chicken gut microbiota commensals.</title>
        <authorList>
            <person name="Juricova H."/>
            <person name="Matiasovicova J."/>
            <person name="Kubasova T."/>
            <person name="Cejkova D."/>
            <person name="Rychlik I."/>
        </authorList>
    </citation>
    <scope>NUCLEOTIDE SEQUENCE [LARGE SCALE GENOMIC DNA]</scope>
    <source>
        <strain evidence="2 3">An421</strain>
    </source>
</reference>
<feature type="domain" description="Competence protein CoiA-like N-terminal" evidence="1">
    <location>
        <begin position="26"/>
        <end position="57"/>
    </location>
</feature>
<keyword evidence="3" id="KW-1185">Reference proteome</keyword>
<sequence>MKQPIKYQYALDEENHIIDISMINKEHRIHSNYHCPSCGRELIAKLGEKKQKHFAHKFDTEGFPCNNETYLHQLAKIKIKEKFDKSESFFIKLREKVICSSVENCEFATNKHLCIKERDKLVNLKKYYNLCSIEKSIKDFRADLLLENTITGIKPILIEIFVTHPCTQDKINSKLPIIEIPIQSEEDIQIIENKTELCGQTYNFPIKNIYEPMEINYIIQKYVLFSSGKYSYIPTHQISCKNIETPQFEHTLLDISVYDGKLEKTEFFYYAISLGYNLKNCSICQHYNFKGICKKSREINTPIQPNPSYAYFCNYYKTNELFHRIYKHATSKIRIKIIKNDTKSFNNIDFNFLYSQKIGNILNTCISQLEQCYYKKSLRLQVGSISHNLSCYYNSCERFKINKFAYGLKFYHSMQPKKTPLFLYCIKEGFFNIKKKSNTKNIYLKIEDEQSLKEFTSYTGITIYPCGQSIFHNIEERKHERPSKEQTNQKKEKEEPCCIKELPSKNTLYLEDLFKNESKTSLTNKNKEEVLDYIEKEFKARNIFIEKHQESPVSLRPLYNECKREDIKRGNISLKIFNTSNELTPIFIQPCLNNESPLKNIPTIVLRIDSQGMWKEWSHKNCLLIKEGKNGEFYNIINLNEIVPDETLNSF</sequence>
<comment type="caution">
    <text evidence="2">The sequence shown here is derived from an EMBL/GenBank/DDBJ whole genome shotgun (WGS) entry which is preliminary data.</text>
</comment>
<evidence type="ECO:0000313" key="2">
    <source>
        <dbReference type="EMBL" id="MBM6857954.1"/>
    </source>
</evidence>
<evidence type="ECO:0000259" key="1">
    <source>
        <dbReference type="Pfam" id="PF25164"/>
    </source>
</evidence>
<gene>
    <name evidence="2" type="ORF">H6D15_10145</name>
</gene>
<proteinExistence type="predicted"/>
<dbReference type="InterPro" id="IPR057253">
    <property type="entry name" value="CoiA-like_N"/>
</dbReference>
<dbReference type="Proteomes" id="UP000698924">
    <property type="component" value="Unassembled WGS sequence"/>
</dbReference>
<dbReference type="RefSeq" id="WP_075317771.1">
    <property type="nucleotide sequence ID" value="NZ_JAAZTS010000015.1"/>
</dbReference>
<evidence type="ECO:0000313" key="3">
    <source>
        <dbReference type="Proteomes" id="UP000698924"/>
    </source>
</evidence>
<accession>A0AA40ZUJ5</accession>
<name>A0AA40ZUJ5_9BACT</name>
<dbReference type="AlphaFoldDB" id="A0AA40ZUJ5"/>
<protein>
    <recommendedName>
        <fullName evidence="1">Competence protein CoiA-like N-terminal domain-containing protein</fullName>
    </recommendedName>
</protein>